<dbReference type="GO" id="GO:0005829">
    <property type="term" value="C:cytosol"/>
    <property type="evidence" value="ECO:0007669"/>
    <property type="project" value="TreeGrafter"/>
</dbReference>
<comment type="catalytic activity">
    <reaction evidence="9">
        <text>(S)-2,3,4,5-tetrahydrodipicolinate + NADP(+) + H2O = (2S,4S)-4-hydroxy-2,3,4,5-tetrahydrodipicolinate + NADPH + H(+)</text>
        <dbReference type="Rhea" id="RHEA:35331"/>
        <dbReference type="ChEBI" id="CHEBI:15377"/>
        <dbReference type="ChEBI" id="CHEBI:15378"/>
        <dbReference type="ChEBI" id="CHEBI:16845"/>
        <dbReference type="ChEBI" id="CHEBI:57783"/>
        <dbReference type="ChEBI" id="CHEBI:58349"/>
        <dbReference type="ChEBI" id="CHEBI:67139"/>
        <dbReference type="EC" id="1.17.1.8"/>
    </reaction>
</comment>
<feature type="binding site" evidence="9">
    <location>
        <begin position="85"/>
        <end position="87"/>
    </location>
    <ligand>
        <name>NAD(+)</name>
        <dbReference type="ChEBI" id="CHEBI:57540"/>
    </ligand>
</feature>
<comment type="caution">
    <text evidence="9">Lacks conserved residue(s) required for the propagation of feature annotation.</text>
</comment>
<gene>
    <name evidence="9" type="primary">dapB</name>
    <name evidence="13" type="ORF">H8710_03705</name>
</gene>
<feature type="domain" description="Dihydrodipicolinate reductase N-terminal" evidence="11">
    <location>
        <begin position="4"/>
        <end position="112"/>
    </location>
</feature>
<keyword evidence="7 9" id="KW-0520">NAD</keyword>
<dbReference type="Pfam" id="PF01113">
    <property type="entry name" value="DapB_N"/>
    <property type="match status" value="1"/>
</dbReference>
<dbReference type="FunFam" id="3.30.360.10:FF:000004">
    <property type="entry name" value="4-hydroxy-tetrahydrodipicolinate reductase"/>
    <property type="match status" value="1"/>
</dbReference>
<dbReference type="GO" id="GO:0016726">
    <property type="term" value="F:oxidoreductase activity, acting on CH or CH2 groups, NAD or NADP as acceptor"/>
    <property type="evidence" value="ECO:0007669"/>
    <property type="project" value="UniProtKB-UniRule"/>
</dbReference>
<keyword evidence="5 9" id="KW-0220">Diaminopimelate biosynthesis</keyword>
<dbReference type="AlphaFoldDB" id="A0A926I5R9"/>
<comment type="pathway">
    <text evidence="9">Amino-acid biosynthesis; L-lysine biosynthesis via DAP pathway; (S)-tetrahydrodipicolinate from L-aspartate: step 4/4.</text>
</comment>
<dbReference type="GO" id="GO:0050661">
    <property type="term" value="F:NADP binding"/>
    <property type="evidence" value="ECO:0007669"/>
    <property type="project" value="UniProtKB-UniRule"/>
</dbReference>
<feature type="active site" description="Proton donor" evidence="9">
    <location>
        <position position="146"/>
    </location>
</feature>
<keyword evidence="6 9" id="KW-0560">Oxidoreductase</keyword>
<evidence type="ECO:0000256" key="9">
    <source>
        <dbReference type="HAMAP-Rule" id="MF_00102"/>
    </source>
</evidence>
<comment type="similarity">
    <text evidence="1 9">Belongs to the DapB family.</text>
</comment>
<dbReference type="PIRSF" id="PIRSF000161">
    <property type="entry name" value="DHPR"/>
    <property type="match status" value="1"/>
</dbReference>
<keyword evidence="4 9" id="KW-0521">NADP</keyword>
<feature type="binding site" evidence="9">
    <location>
        <position position="143"/>
    </location>
    <ligand>
        <name>(S)-2,3,4,5-tetrahydrodipicolinate</name>
        <dbReference type="ChEBI" id="CHEBI:16845"/>
    </ligand>
</feature>
<comment type="catalytic activity">
    <reaction evidence="9">
        <text>(S)-2,3,4,5-tetrahydrodipicolinate + NAD(+) + H2O = (2S,4S)-4-hydroxy-2,3,4,5-tetrahydrodipicolinate + NADH + H(+)</text>
        <dbReference type="Rhea" id="RHEA:35323"/>
        <dbReference type="ChEBI" id="CHEBI:15377"/>
        <dbReference type="ChEBI" id="CHEBI:15378"/>
        <dbReference type="ChEBI" id="CHEBI:16845"/>
        <dbReference type="ChEBI" id="CHEBI:57540"/>
        <dbReference type="ChEBI" id="CHEBI:57945"/>
        <dbReference type="ChEBI" id="CHEBI:67139"/>
        <dbReference type="EC" id="1.17.1.8"/>
    </reaction>
</comment>
<dbReference type="PROSITE" id="PS01298">
    <property type="entry name" value="DAPB"/>
    <property type="match status" value="1"/>
</dbReference>
<dbReference type="Gene3D" id="3.40.50.720">
    <property type="entry name" value="NAD(P)-binding Rossmann-like Domain"/>
    <property type="match status" value="1"/>
</dbReference>
<evidence type="ECO:0000256" key="8">
    <source>
        <dbReference type="ARBA" id="ARBA00023154"/>
    </source>
</evidence>
<dbReference type="InterPro" id="IPR023940">
    <property type="entry name" value="DHDPR_bac"/>
</dbReference>
<dbReference type="InterPro" id="IPR036291">
    <property type="entry name" value="NAD(P)-bd_dom_sf"/>
</dbReference>
<comment type="caution">
    <text evidence="13">The sequence shown here is derived from an EMBL/GenBank/DDBJ whole genome shotgun (WGS) entry which is preliminary data.</text>
</comment>
<feature type="active site" description="Proton donor/acceptor" evidence="9">
    <location>
        <position position="142"/>
    </location>
</feature>
<evidence type="ECO:0000256" key="4">
    <source>
        <dbReference type="ARBA" id="ARBA00022857"/>
    </source>
</evidence>
<keyword evidence="14" id="KW-1185">Reference proteome</keyword>
<sequence length="250" mass="27540">MKDILLCGCQGKMGHVVRACVAEREDCRIVAGVDVNADAQADFPVYQNAMDCGEKVDVIIDYSHPNSLDGLLEYSFAKNVPIVLATTGYHPDQIQKIEEAAKKIPIFFSFNMSLGINLLAELAKKAAAFLGDQFDIEIVEKHHNRKVDAPSGTALMLADAINEAMDNKEVYVYDRHSVRKKREKNEIGISSIRGGTIVGEHEVIFAGHDEIITLGHTAMSREIFAVGSINAAIFMSNQQKPGLYRMSDLL</sequence>
<proteinExistence type="inferred from homology"/>
<evidence type="ECO:0000256" key="3">
    <source>
        <dbReference type="ARBA" id="ARBA00022605"/>
    </source>
</evidence>
<comment type="subunit">
    <text evidence="9">Homotetramer.</text>
</comment>
<evidence type="ECO:0000256" key="2">
    <source>
        <dbReference type="ARBA" id="ARBA00022490"/>
    </source>
</evidence>
<reference evidence="13" key="1">
    <citation type="submission" date="2020-08" db="EMBL/GenBank/DDBJ databases">
        <title>Genome public.</title>
        <authorList>
            <person name="Liu C."/>
            <person name="Sun Q."/>
        </authorList>
    </citation>
    <scope>NUCLEOTIDE SEQUENCE</scope>
    <source>
        <strain evidence="13">NSJ-33</strain>
    </source>
</reference>
<evidence type="ECO:0000256" key="6">
    <source>
        <dbReference type="ARBA" id="ARBA00023002"/>
    </source>
</evidence>
<comment type="caution">
    <text evidence="9">Was originally thought to be a dihydrodipicolinate reductase (DHDPR), catalyzing the conversion of dihydrodipicolinate to tetrahydrodipicolinate. However, it was shown in E.coli that the substrate of the enzymatic reaction is not dihydrodipicolinate (DHDP) but in fact (2S,4S)-4-hydroxy-2,3,4,5-tetrahydrodipicolinic acid (HTPA), the product released by the DapA-catalyzed reaction.</text>
</comment>
<dbReference type="GO" id="GO:0008839">
    <property type="term" value="F:4-hydroxy-tetrahydrodipicolinate reductase"/>
    <property type="evidence" value="ECO:0007669"/>
    <property type="project" value="UniProtKB-UniRule"/>
</dbReference>
<dbReference type="GO" id="GO:0009089">
    <property type="term" value="P:lysine biosynthetic process via diaminopimelate"/>
    <property type="evidence" value="ECO:0007669"/>
    <property type="project" value="UniProtKB-UniRule"/>
</dbReference>
<dbReference type="CDD" id="cd02274">
    <property type="entry name" value="DHDPR_N"/>
    <property type="match status" value="1"/>
</dbReference>
<comment type="subcellular location">
    <subcellularLocation>
        <location evidence="9">Cytoplasm</location>
    </subcellularLocation>
</comment>
<evidence type="ECO:0000259" key="11">
    <source>
        <dbReference type="Pfam" id="PF01113"/>
    </source>
</evidence>
<evidence type="ECO:0000313" key="13">
    <source>
        <dbReference type="EMBL" id="MBC8559170.1"/>
    </source>
</evidence>
<name>A0A926I5R9_9FIRM</name>
<protein>
    <recommendedName>
        <fullName evidence="9 10">4-hydroxy-tetrahydrodipicolinate reductase</fullName>
        <shortName evidence="9">HTPA reductase</shortName>
        <ecNumber evidence="9 10">1.17.1.8</ecNumber>
    </recommendedName>
</protein>
<evidence type="ECO:0000259" key="12">
    <source>
        <dbReference type="Pfam" id="PF05173"/>
    </source>
</evidence>
<dbReference type="Proteomes" id="UP000610760">
    <property type="component" value="Unassembled WGS sequence"/>
</dbReference>
<dbReference type="RefSeq" id="WP_249294055.1">
    <property type="nucleotide sequence ID" value="NZ_JACRSV010000001.1"/>
</dbReference>
<feature type="binding site" evidence="9">
    <location>
        <begin position="109"/>
        <end position="112"/>
    </location>
    <ligand>
        <name>NAD(+)</name>
        <dbReference type="ChEBI" id="CHEBI:57540"/>
    </ligand>
</feature>
<dbReference type="Gene3D" id="3.30.360.10">
    <property type="entry name" value="Dihydrodipicolinate Reductase, domain 2"/>
    <property type="match status" value="1"/>
</dbReference>
<dbReference type="GO" id="GO:0051287">
    <property type="term" value="F:NAD binding"/>
    <property type="evidence" value="ECO:0007669"/>
    <property type="project" value="UniProtKB-UniRule"/>
</dbReference>
<keyword evidence="2 9" id="KW-0963">Cytoplasm</keyword>
<dbReference type="EC" id="1.17.1.8" evidence="9 10"/>
<dbReference type="Pfam" id="PF05173">
    <property type="entry name" value="DapB_C"/>
    <property type="match status" value="1"/>
</dbReference>
<evidence type="ECO:0000256" key="1">
    <source>
        <dbReference type="ARBA" id="ARBA00006642"/>
    </source>
</evidence>
<dbReference type="InterPro" id="IPR022664">
    <property type="entry name" value="DapB_N_CS"/>
</dbReference>
<evidence type="ECO:0000256" key="10">
    <source>
        <dbReference type="NCBIfam" id="TIGR00036"/>
    </source>
</evidence>
<dbReference type="NCBIfam" id="TIGR00036">
    <property type="entry name" value="dapB"/>
    <property type="match status" value="1"/>
</dbReference>
<organism evidence="13 14">
    <name type="scientific">Fumia xinanensis</name>
    <dbReference type="NCBI Taxonomy" id="2763659"/>
    <lineage>
        <taxon>Bacteria</taxon>
        <taxon>Bacillati</taxon>
        <taxon>Bacillota</taxon>
        <taxon>Clostridia</taxon>
        <taxon>Eubacteriales</taxon>
        <taxon>Oscillospiraceae</taxon>
        <taxon>Fumia</taxon>
    </lineage>
</organism>
<accession>A0A926I5R9</accession>
<feature type="binding site" evidence="9">
    <location>
        <begin position="8"/>
        <end position="13"/>
    </location>
    <ligand>
        <name>NAD(+)</name>
        <dbReference type="ChEBI" id="CHEBI:57540"/>
    </ligand>
</feature>
<dbReference type="PANTHER" id="PTHR20836:SF7">
    <property type="entry name" value="4-HYDROXY-TETRAHYDRODIPICOLINATE REDUCTASE"/>
    <property type="match status" value="1"/>
</dbReference>
<feature type="domain" description="Dihydrodipicolinate reductase C-terminal" evidence="12">
    <location>
        <begin position="115"/>
        <end position="250"/>
    </location>
</feature>
<dbReference type="SUPFAM" id="SSF55347">
    <property type="entry name" value="Glyceraldehyde-3-phosphate dehydrogenase-like, C-terminal domain"/>
    <property type="match status" value="1"/>
</dbReference>
<feature type="binding site" evidence="9">
    <location>
        <position position="34"/>
    </location>
    <ligand>
        <name>NAD(+)</name>
        <dbReference type="ChEBI" id="CHEBI:57540"/>
    </ligand>
</feature>
<dbReference type="GO" id="GO:0019877">
    <property type="term" value="P:diaminopimelate biosynthetic process"/>
    <property type="evidence" value="ECO:0007669"/>
    <property type="project" value="UniProtKB-UniRule"/>
</dbReference>
<evidence type="ECO:0000256" key="7">
    <source>
        <dbReference type="ARBA" id="ARBA00023027"/>
    </source>
</evidence>
<dbReference type="EMBL" id="JACRSV010000001">
    <property type="protein sequence ID" value="MBC8559170.1"/>
    <property type="molecule type" value="Genomic_DNA"/>
</dbReference>
<dbReference type="InterPro" id="IPR000846">
    <property type="entry name" value="DapB_N"/>
</dbReference>
<evidence type="ECO:0000313" key="14">
    <source>
        <dbReference type="Proteomes" id="UP000610760"/>
    </source>
</evidence>
<comment type="function">
    <text evidence="9">Catalyzes the conversion of 4-hydroxy-tetrahydrodipicolinate (HTPA) to tetrahydrodipicolinate.</text>
</comment>
<keyword evidence="3 9" id="KW-0028">Amino-acid biosynthesis</keyword>
<dbReference type="InterPro" id="IPR022663">
    <property type="entry name" value="DapB_C"/>
</dbReference>
<feature type="binding site" evidence="9">
    <location>
        <begin position="152"/>
        <end position="153"/>
    </location>
    <ligand>
        <name>(S)-2,3,4,5-tetrahydrodipicolinate</name>
        <dbReference type="ChEBI" id="CHEBI:16845"/>
    </ligand>
</feature>
<keyword evidence="8 9" id="KW-0457">Lysine biosynthesis</keyword>
<evidence type="ECO:0000256" key="5">
    <source>
        <dbReference type="ARBA" id="ARBA00022915"/>
    </source>
</evidence>
<dbReference type="SUPFAM" id="SSF51735">
    <property type="entry name" value="NAD(P)-binding Rossmann-fold domains"/>
    <property type="match status" value="1"/>
</dbReference>
<dbReference type="PANTHER" id="PTHR20836">
    <property type="entry name" value="DIHYDRODIPICOLINATE REDUCTASE"/>
    <property type="match status" value="1"/>
</dbReference>
<dbReference type="HAMAP" id="MF_00102">
    <property type="entry name" value="DapB"/>
    <property type="match status" value="1"/>
</dbReference>